<organism evidence="1 2">
    <name type="scientific">Coprinellus micaceus</name>
    <name type="common">Glistening ink-cap mushroom</name>
    <name type="synonym">Coprinus micaceus</name>
    <dbReference type="NCBI Taxonomy" id="71717"/>
    <lineage>
        <taxon>Eukaryota</taxon>
        <taxon>Fungi</taxon>
        <taxon>Dikarya</taxon>
        <taxon>Basidiomycota</taxon>
        <taxon>Agaricomycotina</taxon>
        <taxon>Agaricomycetes</taxon>
        <taxon>Agaricomycetidae</taxon>
        <taxon>Agaricales</taxon>
        <taxon>Agaricineae</taxon>
        <taxon>Psathyrellaceae</taxon>
        <taxon>Coprinellus</taxon>
    </lineage>
</organism>
<comment type="caution">
    <text evidence="1">The sequence shown here is derived from an EMBL/GenBank/DDBJ whole genome shotgun (WGS) entry which is preliminary data.</text>
</comment>
<protein>
    <submittedName>
        <fullName evidence="1">Uncharacterized protein</fullName>
    </submittedName>
</protein>
<evidence type="ECO:0000313" key="1">
    <source>
        <dbReference type="EMBL" id="TEB34833.1"/>
    </source>
</evidence>
<proteinExistence type="predicted"/>
<keyword evidence="2" id="KW-1185">Reference proteome</keyword>
<sequence length="480" mass="52628">MSRGYIPARTQNAPKIGCHRSLVQARCKKAFFEVLLVQPASGARAEFFGRTGRVNATERATELLDNDFLNNRVAANKGVFFLASSSLPRPPAPCRLFTALLLSSNRGSLPHTSDGCICPTDKLTAGRRYAIRTLHRERLTGKTPAHWKQLSVTMQAIEEVHFLCAEPARINDCTGPLKETTLPGIIGMLESPEQRAHANVIRKCSERASQGRSQDAAWVKWTIRELKEFSAQAKSRISPLGSSMDALRSAVASLRDKVDGVKAPLAHPTPFADIHTAIPLPLIATSHRHDILSLGALTIAHDYYNIDPHFFPLECDQMSPLDTSLSPVRLAMGNLNSRPADKQNACYSLSLPVRPWAPLGNYHTQFELSLALWQDLLSLPPDPTWALSILAQAPLSTHSSSGPRDPQAFPLAVRDRHPLASSVWIRYHDHRLKPSLRGRAGLEGELPHHRAGELLPQAAGGFGEVYLVRVVGGFGSVLLS</sequence>
<dbReference type="AlphaFoldDB" id="A0A4Y7TKX9"/>
<dbReference type="Proteomes" id="UP000298030">
    <property type="component" value="Unassembled WGS sequence"/>
</dbReference>
<reference evidence="1 2" key="1">
    <citation type="journal article" date="2019" name="Nat. Ecol. Evol.">
        <title>Megaphylogeny resolves global patterns of mushroom evolution.</title>
        <authorList>
            <person name="Varga T."/>
            <person name="Krizsan K."/>
            <person name="Foldi C."/>
            <person name="Dima B."/>
            <person name="Sanchez-Garcia M."/>
            <person name="Sanchez-Ramirez S."/>
            <person name="Szollosi G.J."/>
            <person name="Szarkandi J.G."/>
            <person name="Papp V."/>
            <person name="Albert L."/>
            <person name="Andreopoulos W."/>
            <person name="Angelini C."/>
            <person name="Antonin V."/>
            <person name="Barry K.W."/>
            <person name="Bougher N.L."/>
            <person name="Buchanan P."/>
            <person name="Buyck B."/>
            <person name="Bense V."/>
            <person name="Catcheside P."/>
            <person name="Chovatia M."/>
            <person name="Cooper J."/>
            <person name="Damon W."/>
            <person name="Desjardin D."/>
            <person name="Finy P."/>
            <person name="Geml J."/>
            <person name="Haridas S."/>
            <person name="Hughes K."/>
            <person name="Justo A."/>
            <person name="Karasinski D."/>
            <person name="Kautmanova I."/>
            <person name="Kiss B."/>
            <person name="Kocsube S."/>
            <person name="Kotiranta H."/>
            <person name="LaButti K.M."/>
            <person name="Lechner B.E."/>
            <person name="Liimatainen K."/>
            <person name="Lipzen A."/>
            <person name="Lukacs Z."/>
            <person name="Mihaltcheva S."/>
            <person name="Morgado L.N."/>
            <person name="Niskanen T."/>
            <person name="Noordeloos M.E."/>
            <person name="Ohm R.A."/>
            <person name="Ortiz-Santana B."/>
            <person name="Ovrebo C."/>
            <person name="Racz N."/>
            <person name="Riley R."/>
            <person name="Savchenko A."/>
            <person name="Shiryaev A."/>
            <person name="Soop K."/>
            <person name="Spirin V."/>
            <person name="Szebenyi C."/>
            <person name="Tomsovsky M."/>
            <person name="Tulloss R.E."/>
            <person name="Uehling J."/>
            <person name="Grigoriev I.V."/>
            <person name="Vagvolgyi C."/>
            <person name="Papp T."/>
            <person name="Martin F.M."/>
            <person name="Miettinen O."/>
            <person name="Hibbett D.S."/>
            <person name="Nagy L.G."/>
        </authorList>
    </citation>
    <scope>NUCLEOTIDE SEQUENCE [LARGE SCALE GENOMIC DNA]</scope>
    <source>
        <strain evidence="1 2">FP101781</strain>
    </source>
</reference>
<dbReference type="EMBL" id="QPFP01000008">
    <property type="protein sequence ID" value="TEB34833.1"/>
    <property type="molecule type" value="Genomic_DNA"/>
</dbReference>
<name>A0A4Y7TKX9_COPMI</name>
<gene>
    <name evidence="1" type="ORF">FA13DRAFT_1707052</name>
</gene>
<evidence type="ECO:0000313" key="2">
    <source>
        <dbReference type="Proteomes" id="UP000298030"/>
    </source>
</evidence>
<accession>A0A4Y7TKX9</accession>